<keyword evidence="2" id="KW-1185">Reference proteome</keyword>
<evidence type="ECO:0000313" key="2">
    <source>
        <dbReference type="Proteomes" id="UP000626210"/>
    </source>
</evidence>
<proteinExistence type="predicted"/>
<gene>
    <name evidence="1" type="ORF">GCM10007320_27240</name>
</gene>
<comment type="caution">
    <text evidence="1">The sequence shown here is derived from an EMBL/GenBank/DDBJ whole genome shotgun (WGS) entry which is preliminary data.</text>
</comment>
<dbReference type="Proteomes" id="UP000626210">
    <property type="component" value="Unassembled WGS sequence"/>
</dbReference>
<reference evidence="2" key="1">
    <citation type="journal article" date="2019" name="Int. J. Syst. Evol. Microbiol.">
        <title>The Global Catalogue of Microorganisms (GCM) 10K type strain sequencing project: providing services to taxonomists for standard genome sequencing and annotation.</title>
        <authorList>
            <consortium name="The Broad Institute Genomics Platform"/>
            <consortium name="The Broad Institute Genome Sequencing Center for Infectious Disease"/>
            <person name="Wu L."/>
            <person name="Ma J."/>
        </authorList>
    </citation>
    <scope>NUCLEOTIDE SEQUENCE [LARGE SCALE GENOMIC DNA]</scope>
    <source>
        <strain evidence="2">KCTC 23314</strain>
    </source>
</reference>
<dbReference type="EMBL" id="BMYK01000007">
    <property type="protein sequence ID" value="GHC83529.1"/>
    <property type="molecule type" value="Genomic_DNA"/>
</dbReference>
<accession>A0ABQ3G2P7</accession>
<name>A0ABQ3G2P7_9BURK</name>
<sequence>MALLGKAALAMWWDMAPAARADFEHWHAHEHFPERLGIPGFRRASRWRAADGGEGVFVLYELEDHGVLSSPSYLARLNAPTPWSTRLMPQHRNMVRSQCRVLESRGGSMAGHALTVRLSPAAGGEQGLRQALRALAPELAAQPGLAGLHLLRHETPAIAQTTEQKLRGAGDRYADWVLLACGYDAAALAALVGSALSATRLAELGAAPGAVHGLYTLAYCAVPSDVADTVV</sequence>
<organism evidence="1 2">
    <name type="scientific">Pseudorhodoferax aquiterrae</name>
    <dbReference type="NCBI Taxonomy" id="747304"/>
    <lineage>
        <taxon>Bacteria</taxon>
        <taxon>Pseudomonadati</taxon>
        <taxon>Pseudomonadota</taxon>
        <taxon>Betaproteobacteria</taxon>
        <taxon>Burkholderiales</taxon>
        <taxon>Comamonadaceae</taxon>
    </lineage>
</organism>
<evidence type="ECO:0000313" key="1">
    <source>
        <dbReference type="EMBL" id="GHC83529.1"/>
    </source>
</evidence>
<dbReference type="RefSeq" id="WP_189687496.1">
    <property type="nucleotide sequence ID" value="NZ_BMYK01000007.1"/>
</dbReference>
<protein>
    <submittedName>
        <fullName evidence="1">Uncharacterized protein</fullName>
    </submittedName>
</protein>